<dbReference type="InterPro" id="IPR032710">
    <property type="entry name" value="NTF2-like_dom_sf"/>
</dbReference>
<dbReference type="PANTHER" id="PTHR41252">
    <property type="entry name" value="BLR2505 PROTEIN"/>
    <property type="match status" value="1"/>
</dbReference>
<protein>
    <recommendedName>
        <fullName evidence="4">SnoaL-like domain-containing protein</fullName>
    </recommendedName>
</protein>
<comment type="caution">
    <text evidence="2">The sequence shown here is derived from an EMBL/GenBank/DDBJ whole genome shotgun (WGS) entry which is preliminary data.</text>
</comment>
<dbReference type="PANTHER" id="PTHR41252:SF1">
    <property type="entry name" value="BLR2505 PROTEIN"/>
    <property type="match status" value="1"/>
</dbReference>
<dbReference type="SUPFAM" id="SSF54427">
    <property type="entry name" value="NTF2-like"/>
    <property type="match status" value="1"/>
</dbReference>
<dbReference type="Gene3D" id="3.10.450.50">
    <property type="match status" value="1"/>
</dbReference>
<accession>A0A7Y9I638</accession>
<reference evidence="2 3" key="1">
    <citation type="submission" date="2020-07" db="EMBL/GenBank/DDBJ databases">
        <title>Sequencing the genomes of 1000 actinobacteria strains.</title>
        <authorList>
            <person name="Klenk H.-P."/>
        </authorList>
    </citation>
    <scope>NUCLEOTIDE SEQUENCE [LARGE SCALE GENOMIC DNA]</scope>
    <source>
        <strain evidence="2 3">DSM 22083</strain>
    </source>
</reference>
<dbReference type="AlphaFoldDB" id="A0A7Y9I638"/>
<keyword evidence="1" id="KW-0732">Signal</keyword>
<name>A0A7Y9I638_9ACTN</name>
<gene>
    <name evidence="2" type="ORF">BKA15_002045</name>
</gene>
<evidence type="ECO:0000313" key="3">
    <source>
        <dbReference type="Proteomes" id="UP000569914"/>
    </source>
</evidence>
<feature type="signal peptide" evidence="1">
    <location>
        <begin position="1"/>
        <end position="29"/>
    </location>
</feature>
<sequence length="165" mass="17861">MTQQQSRRVFGTLALGLGGLALASPSATAAPPDHGSPGGNKAIVRRAFALQNSGGSFYDILHDRVTWTVVNGRTYYSKQEFLDEGSGPILTRLKTILRMTPSNLLASGNTVVAQFTGEAIALDGLPYRNDYCWVLTLRRGLVVQAHAYLDTVAIRELIDRVNPSS</sequence>
<dbReference type="PROSITE" id="PS51318">
    <property type="entry name" value="TAT"/>
    <property type="match status" value="1"/>
</dbReference>
<dbReference type="RefSeq" id="WP_218871182.1">
    <property type="nucleotide sequence ID" value="NZ_JACCBU010000001.1"/>
</dbReference>
<evidence type="ECO:0000256" key="1">
    <source>
        <dbReference type="SAM" id="SignalP"/>
    </source>
</evidence>
<keyword evidence="3" id="KW-1185">Reference proteome</keyword>
<organism evidence="2 3">
    <name type="scientific">Microlunatus parietis</name>
    <dbReference type="NCBI Taxonomy" id="682979"/>
    <lineage>
        <taxon>Bacteria</taxon>
        <taxon>Bacillati</taxon>
        <taxon>Actinomycetota</taxon>
        <taxon>Actinomycetes</taxon>
        <taxon>Propionibacteriales</taxon>
        <taxon>Propionibacteriaceae</taxon>
        <taxon>Microlunatus</taxon>
    </lineage>
</organism>
<dbReference type="InterPro" id="IPR006311">
    <property type="entry name" value="TAT_signal"/>
</dbReference>
<evidence type="ECO:0008006" key="4">
    <source>
        <dbReference type="Google" id="ProtNLM"/>
    </source>
</evidence>
<dbReference type="EMBL" id="JACCBU010000001">
    <property type="protein sequence ID" value="NYE70716.1"/>
    <property type="molecule type" value="Genomic_DNA"/>
</dbReference>
<proteinExistence type="predicted"/>
<evidence type="ECO:0000313" key="2">
    <source>
        <dbReference type="EMBL" id="NYE70716.1"/>
    </source>
</evidence>
<dbReference type="Proteomes" id="UP000569914">
    <property type="component" value="Unassembled WGS sequence"/>
</dbReference>
<feature type="chain" id="PRO_5031475487" description="SnoaL-like domain-containing protein" evidence="1">
    <location>
        <begin position="30"/>
        <end position="165"/>
    </location>
</feature>